<protein>
    <submittedName>
        <fullName evidence="11">Cation diffusion facilitator family transporter</fullName>
    </submittedName>
</protein>
<evidence type="ECO:0000256" key="2">
    <source>
        <dbReference type="ARBA" id="ARBA00008873"/>
    </source>
</evidence>
<evidence type="ECO:0000256" key="4">
    <source>
        <dbReference type="ARBA" id="ARBA00022692"/>
    </source>
</evidence>
<evidence type="ECO:0000256" key="5">
    <source>
        <dbReference type="ARBA" id="ARBA00022989"/>
    </source>
</evidence>
<dbReference type="SUPFAM" id="SSF160240">
    <property type="entry name" value="Cation efflux protein cytoplasmic domain-like"/>
    <property type="match status" value="1"/>
</dbReference>
<dbReference type="PANTHER" id="PTHR11562">
    <property type="entry name" value="CATION EFFLUX PROTEIN/ ZINC TRANSPORTER"/>
    <property type="match status" value="1"/>
</dbReference>
<dbReference type="Gene3D" id="1.20.1510.10">
    <property type="entry name" value="Cation efflux protein transmembrane domain"/>
    <property type="match status" value="1"/>
</dbReference>
<feature type="transmembrane region" description="Helical" evidence="8">
    <location>
        <begin position="120"/>
        <end position="143"/>
    </location>
</feature>
<feature type="transmembrane region" description="Helical" evidence="8">
    <location>
        <begin position="21"/>
        <end position="40"/>
    </location>
</feature>
<evidence type="ECO:0000256" key="1">
    <source>
        <dbReference type="ARBA" id="ARBA00004141"/>
    </source>
</evidence>
<name>A0ABV6P0A3_9ACTN</name>
<evidence type="ECO:0000256" key="3">
    <source>
        <dbReference type="ARBA" id="ARBA00022448"/>
    </source>
</evidence>
<reference evidence="11 12" key="1">
    <citation type="submission" date="2024-09" db="EMBL/GenBank/DDBJ databases">
        <authorList>
            <person name="Sun Q."/>
            <person name="Mori K."/>
        </authorList>
    </citation>
    <scope>NUCLEOTIDE SEQUENCE [LARGE SCALE GENOMIC DNA]</scope>
    <source>
        <strain evidence="11 12">TBRC 2205</strain>
    </source>
</reference>
<feature type="transmembrane region" description="Helical" evidence="8">
    <location>
        <begin position="52"/>
        <end position="71"/>
    </location>
</feature>
<dbReference type="NCBIfam" id="TIGR01297">
    <property type="entry name" value="CDF"/>
    <property type="match status" value="1"/>
</dbReference>
<feature type="transmembrane region" description="Helical" evidence="8">
    <location>
        <begin position="183"/>
        <end position="202"/>
    </location>
</feature>
<organism evidence="11 12">
    <name type="scientific">Plantactinospora siamensis</name>
    <dbReference type="NCBI Taxonomy" id="555372"/>
    <lineage>
        <taxon>Bacteria</taxon>
        <taxon>Bacillati</taxon>
        <taxon>Actinomycetota</taxon>
        <taxon>Actinomycetes</taxon>
        <taxon>Micromonosporales</taxon>
        <taxon>Micromonosporaceae</taxon>
        <taxon>Plantactinospora</taxon>
    </lineage>
</organism>
<dbReference type="Proteomes" id="UP001589894">
    <property type="component" value="Unassembled WGS sequence"/>
</dbReference>
<feature type="transmembrane region" description="Helical" evidence="8">
    <location>
        <begin position="83"/>
        <end position="108"/>
    </location>
</feature>
<keyword evidence="4 8" id="KW-0812">Transmembrane</keyword>
<comment type="subcellular location">
    <subcellularLocation>
        <location evidence="1">Membrane</location>
        <topology evidence="1">Multi-pass membrane protein</topology>
    </subcellularLocation>
</comment>
<evidence type="ECO:0000256" key="7">
    <source>
        <dbReference type="ARBA" id="ARBA00023136"/>
    </source>
</evidence>
<dbReference type="InterPro" id="IPR036837">
    <property type="entry name" value="Cation_efflux_CTD_sf"/>
</dbReference>
<evidence type="ECO:0000313" key="12">
    <source>
        <dbReference type="Proteomes" id="UP001589894"/>
    </source>
</evidence>
<comment type="caution">
    <text evidence="11">The sequence shown here is derived from an EMBL/GenBank/DDBJ whole genome shotgun (WGS) entry which is preliminary data.</text>
</comment>
<dbReference type="SUPFAM" id="SSF161111">
    <property type="entry name" value="Cation efflux protein transmembrane domain-like"/>
    <property type="match status" value="1"/>
</dbReference>
<evidence type="ECO:0000259" key="9">
    <source>
        <dbReference type="Pfam" id="PF01545"/>
    </source>
</evidence>
<evidence type="ECO:0000256" key="8">
    <source>
        <dbReference type="SAM" id="Phobius"/>
    </source>
</evidence>
<proteinExistence type="inferred from homology"/>
<feature type="domain" description="Cation efflux protein transmembrane" evidence="9">
    <location>
        <begin position="21"/>
        <end position="213"/>
    </location>
</feature>
<accession>A0ABV6P0A3</accession>
<dbReference type="InterPro" id="IPR027469">
    <property type="entry name" value="Cation_efflux_TMD_sf"/>
</dbReference>
<evidence type="ECO:0000313" key="11">
    <source>
        <dbReference type="EMBL" id="MFC0566457.1"/>
    </source>
</evidence>
<keyword evidence="5 8" id="KW-1133">Transmembrane helix</keyword>
<dbReference type="InterPro" id="IPR002524">
    <property type="entry name" value="Cation_efflux"/>
</dbReference>
<feature type="domain" description="Cation efflux protein cytoplasmic" evidence="10">
    <location>
        <begin position="217"/>
        <end position="292"/>
    </location>
</feature>
<comment type="similarity">
    <text evidence="2">Belongs to the cation diffusion facilitator (CDF) transporter (TC 2.A.4) family. SLC30A subfamily.</text>
</comment>
<dbReference type="EMBL" id="JBHLUE010000016">
    <property type="protein sequence ID" value="MFC0566457.1"/>
    <property type="molecule type" value="Genomic_DNA"/>
</dbReference>
<keyword evidence="6" id="KW-0406">Ion transport</keyword>
<dbReference type="InterPro" id="IPR058533">
    <property type="entry name" value="Cation_efflux_TM"/>
</dbReference>
<gene>
    <name evidence="11" type="ORF">ACFFHU_20250</name>
</gene>
<dbReference type="Pfam" id="PF16916">
    <property type="entry name" value="ZT_dimer"/>
    <property type="match status" value="1"/>
</dbReference>
<sequence>MGAGHDHGQSVHAAGQHRGRLWAAVGVLTVLMLVEAGAAFTTGSLALLSDAGHMFTDVLGIGMALAAITAARRSGSDQQRTFGLYRLEVLAALANAVLLSGVALYVLAEAVRRFTDPSPVLTGPMLVVAVLGLAANVVAFALLRSGAQESINMRGAYLEVLGDLLGSLGVIMAAGLIALTGWWWTDPLVAVGIGLFILPRTWRLGRAAVRILVQAAPEHLEVPAVRARLCAVPGVADVHDLHVWTLTSGMEVASAHLTVRPGAELGDVLAAARSALHEEFRIDHATLQVEPEARPDGCGRTDW</sequence>
<dbReference type="InterPro" id="IPR050681">
    <property type="entry name" value="CDF/SLC30A"/>
</dbReference>
<dbReference type="RefSeq" id="WP_377341098.1">
    <property type="nucleotide sequence ID" value="NZ_JBHLUE010000016.1"/>
</dbReference>
<dbReference type="InterPro" id="IPR027470">
    <property type="entry name" value="Cation_efflux_CTD"/>
</dbReference>
<dbReference type="PANTHER" id="PTHR11562:SF17">
    <property type="entry name" value="RE54080P-RELATED"/>
    <property type="match status" value="1"/>
</dbReference>
<keyword evidence="7 8" id="KW-0472">Membrane</keyword>
<dbReference type="Pfam" id="PF01545">
    <property type="entry name" value="Cation_efflux"/>
    <property type="match status" value="1"/>
</dbReference>
<evidence type="ECO:0000256" key="6">
    <source>
        <dbReference type="ARBA" id="ARBA00023065"/>
    </source>
</evidence>
<keyword evidence="3" id="KW-0813">Transport</keyword>
<feature type="transmembrane region" description="Helical" evidence="8">
    <location>
        <begin position="155"/>
        <end position="177"/>
    </location>
</feature>
<keyword evidence="12" id="KW-1185">Reference proteome</keyword>
<evidence type="ECO:0000259" key="10">
    <source>
        <dbReference type="Pfam" id="PF16916"/>
    </source>
</evidence>